<dbReference type="KEGG" id="alka:J0B03_08550"/>
<dbReference type="GO" id="GO:0005829">
    <property type="term" value="C:cytosol"/>
    <property type="evidence" value="ECO:0007669"/>
    <property type="project" value="TreeGrafter"/>
</dbReference>
<reference evidence="3" key="1">
    <citation type="submission" date="2021-03" db="EMBL/GenBank/DDBJ databases">
        <title>Alkalibacter marinus sp. nov., isolated from tidal flat sediment.</title>
        <authorList>
            <person name="Namirimu T."/>
            <person name="Yang J.-A."/>
            <person name="Yang S.-H."/>
            <person name="Kim Y.-J."/>
            <person name="Kwon K.K."/>
        </authorList>
    </citation>
    <scope>NUCLEOTIDE SEQUENCE</scope>
    <source>
        <strain evidence="3">ES005</strain>
    </source>
</reference>
<feature type="compositionally biased region" description="Polar residues" evidence="1">
    <location>
        <begin position="493"/>
        <end position="512"/>
    </location>
</feature>
<dbReference type="AlphaFoldDB" id="A0A974XDK1"/>
<dbReference type="InterPro" id="IPR051215">
    <property type="entry name" value="GRE"/>
</dbReference>
<name>A0A974XDK1_9FIRM</name>
<keyword evidence="4" id="KW-1185">Reference proteome</keyword>
<dbReference type="Pfam" id="PF02901">
    <property type="entry name" value="PFL-like"/>
    <property type="match status" value="1"/>
</dbReference>
<dbReference type="GO" id="GO:0003824">
    <property type="term" value="F:catalytic activity"/>
    <property type="evidence" value="ECO:0007669"/>
    <property type="project" value="InterPro"/>
</dbReference>
<dbReference type="Proteomes" id="UP000663499">
    <property type="component" value="Chromosome"/>
</dbReference>
<evidence type="ECO:0000256" key="1">
    <source>
        <dbReference type="SAM" id="MobiDB-lite"/>
    </source>
</evidence>
<accession>A0A974XDK1</accession>
<dbReference type="EMBL" id="CP071444">
    <property type="protein sequence ID" value="QSX07859.1"/>
    <property type="molecule type" value="Genomic_DNA"/>
</dbReference>
<dbReference type="InterPro" id="IPR004184">
    <property type="entry name" value="PFL_dom"/>
</dbReference>
<sequence>MYTLKPITKRVSDMREKYRETNPEICTARYRLITEFYMENPDLTGILKRAKNLRNILENIPVRIDDNEVIVGAQSGTYRAAALYPENSVKWLKEEVENRFISTRPIDPYILAEDDRDYILSTIDFWMKECMSAKTDAMILDEYKDIAGNGVTQFGPSDQCQSPVGHFCTGYNTAIRKGFGAIKEEAEEKMKELIDQALPGKTIDQYNFYRSVSIVCDGIITLTKRYAALAEEKLAAETDPKRRKELEMMVDTLNWTVEKPARNFVDAVQCLFMYQTALCLDANMHGMSFGRVDQYLGDFYEADIQAGRITPEYAQEILDLFYLKVAEMNKPWSYGATQANPGYTSGQLMTMGGIKKDGTDASNDVTFMMLQSVGRLLLHDPPQALRIHKNTPLELWEAAIETTKLAGGVPSFENDEVIIPALMKRGLSLEDARNYTLIGCVEPAGCGTEWPACGGTGTESYMNMANALLLAINDGFTFVPMINAFFPAPPGTPTNGSVRPPDTSTRWNPWKK</sequence>
<gene>
    <name evidence="3" type="ORF">J0B03_08550</name>
</gene>
<dbReference type="PROSITE" id="PS51554">
    <property type="entry name" value="PFL"/>
    <property type="match status" value="1"/>
</dbReference>
<dbReference type="SUPFAM" id="SSF51998">
    <property type="entry name" value="PFL-like glycyl radical enzymes"/>
    <property type="match status" value="1"/>
</dbReference>
<protein>
    <recommendedName>
        <fullName evidence="2">PFL domain-containing protein</fullName>
    </recommendedName>
</protein>
<evidence type="ECO:0000259" key="2">
    <source>
        <dbReference type="PROSITE" id="PS51554"/>
    </source>
</evidence>
<evidence type="ECO:0000313" key="4">
    <source>
        <dbReference type="Proteomes" id="UP000663499"/>
    </source>
</evidence>
<dbReference type="RefSeq" id="WP_207299201.1">
    <property type="nucleotide sequence ID" value="NZ_CP071444.1"/>
</dbReference>
<organism evidence="3 4">
    <name type="scientific">Alkalibacter rhizosphaerae</name>
    <dbReference type="NCBI Taxonomy" id="2815577"/>
    <lineage>
        <taxon>Bacteria</taxon>
        <taxon>Bacillati</taxon>
        <taxon>Bacillota</taxon>
        <taxon>Clostridia</taxon>
        <taxon>Eubacteriales</taxon>
        <taxon>Eubacteriaceae</taxon>
        <taxon>Alkalibacter</taxon>
    </lineage>
</organism>
<feature type="region of interest" description="Disordered" evidence="1">
    <location>
        <begin position="489"/>
        <end position="512"/>
    </location>
</feature>
<evidence type="ECO:0000313" key="3">
    <source>
        <dbReference type="EMBL" id="QSX07859.1"/>
    </source>
</evidence>
<dbReference type="PANTHER" id="PTHR43641:SF2">
    <property type="entry name" value="DEHYDRATASE YBIW-RELATED"/>
    <property type="match status" value="1"/>
</dbReference>
<dbReference type="PANTHER" id="PTHR43641">
    <property type="entry name" value="FORMATE ACETYLTRANSFERASE 3-RELATED"/>
    <property type="match status" value="1"/>
</dbReference>
<proteinExistence type="predicted"/>
<feature type="domain" description="PFL" evidence="2">
    <location>
        <begin position="9"/>
        <end position="512"/>
    </location>
</feature>
<dbReference type="Gene3D" id="3.20.70.20">
    <property type="match status" value="1"/>
</dbReference>